<evidence type="ECO:0000313" key="1">
    <source>
        <dbReference type="EMBL" id="OGY42285.1"/>
    </source>
</evidence>
<comment type="caution">
    <text evidence="1">The sequence shown here is derived from an EMBL/GenBank/DDBJ whole genome shotgun (WGS) entry which is preliminary data.</text>
</comment>
<gene>
    <name evidence="1" type="ORF">A2Y82_04800</name>
</gene>
<protein>
    <submittedName>
        <fullName evidence="1">Uncharacterized protein</fullName>
    </submittedName>
</protein>
<proteinExistence type="predicted"/>
<sequence length="130" mass="15177">MSLFQALKSAGLLSQQQVEEREKEERDKLSIQRGQQFTLSKRSCKTQIFCANNPAEFRNAAKENLLEEPDTINAVIREAHRFQSSKEGKKLVWELYQLRDALINTSNLENKKTVVERALRRIDRKFEPIN</sequence>
<dbReference type="EMBL" id="MHHZ01000005">
    <property type="protein sequence ID" value="OGY42285.1"/>
    <property type="molecule type" value="Genomic_DNA"/>
</dbReference>
<evidence type="ECO:0000313" key="2">
    <source>
        <dbReference type="Proteomes" id="UP000176498"/>
    </source>
</evidence>
<reference evidence="1 2" key="1">
    <citation type="journal article" date="2016" name="Nat. Commun.">
        <title>Thousands of microbial genomes shed light on interconnected biogeochemical processes in an aquifer system.</title>
        <authorList>
            <person name="Anantharaman K."/>
            <person name="Brown C.T."/>
            <person name="Hug L.A."/>
            <person name="Sharon I."/>
            <person name="Castelle C.J."/>
            <person name="Probst A.J."/>
            <person name="Thomas B.C."/>
            <person name="Singh A."/>
            <person name="Wilkins M.J."/>
            <person name="Karaoz U."/>
            <person name="Brodie E.L."/>
            <person name="Williams K.H."/>
            <person name="Hubbard S.S."/>
            <person name="Banfield J.F."/>
        </authorList>
    </citation>
    <scope>NUCLEOTIDE SEQUENCE [LARGE SCALE GENOMIC DNA]</scope>
</reference>
<dbReference type="AlphaFoldDB" id="A0A1G1XQG3"/>
<dbReference type="Proteomes" id="UP000176498">
    <property type="component" value="Unassembled WGS sequence"/>
</dbReference>
<accession>A0A1G1XQG3</accession>
<organism evidence="1 2">
    <name type="scientific">Candidatus Buchananbacteria bacterium RBG_13_36_9</name>
    <dbReference type="NCBI Taxonomy" id="1797530"/>
    <lineage>
        <taxon>Bacteria</taxon>
        <taxon>Candidatus Buchananiibacteriota</taxon>
    </lineage>
</organism>
<name>A0A1G1XQG3_9BACT</name>